<comment type="pathway">
    <text evidence="2 4">Cofactor biosynthesis; 7,8-dihydroneopterin triphosphate biosynthesis; 7,8-dihydroneopterin triphosphate from GTP: step 1/1.</text>
</comment>
<protein>
    <recommendedName>
        <fullName evidence="4">GTP cyclohydrolase 1</fullName>
        <ecNumber evidence="4">3.5.4.16</ecNumber>
    </recommendedName>
    <alternativeName>
        <fullName evidence="4">GTP cyclohydrolase I</fullName>
        <shortName evidence="4">GTP-CH-I</shortName>
    </alternativeName>
</protein>
<dbReference type="FunFam" id="3.30.1130.10:FF:000001">
    <property type="entry name" value="GTP cyclohydrolase 1"/>
    <property type="match status" value="1"/>
</dbReference>
<dbReference type="InterPro" id="IPR043133">
    <property type="entry name" value="GTP-CH-I_C/QueF"/>
</dbReference>
<keyword evidence="4" id="KW-0342">GTP-binding</keyword>
<dbReference type="Pfam" id="PF01227">
    <property type="entry name" value="GTP_cyclohydroI"/>
    <property type="match status" value="1"/>
</dbReference>
<dbReference type="GO" id="GO:0008270">
    <property type="term" value="F:zinc ion binding"/>
    <property type="evidence" value="ECO:0007669"/>
    <property type="project" value="UniProtKB-UniRule"/>
</dbReference>
<dbReference type="GO" id="GO:0006729">
    <property type="term" value="P:tetrahydrobiopterin biosynthetic process"/>
    <property type="evidence" value="ECO:0007669"/>
    <property type="project" value="TreeGrafter"/>
</dbReference>
<dbReference type="UniPathway" id="UPA00848">
    <property type="reaction ID" value="UER00151"/>
</dbReference>
<dbReference type="InterPro" id="IPR043134">
    <property type="entry name" value="GTP-CH-I_N"/>
</dbReference>
<keyword evidence="4" id="KW-0554">One-carbon metabolism</keyword>
<feature type="binding site" evidence="4">
    <location>
        <position position="157"/>
    </location>
    <ligand>
        <name>Zn(2+)</name>
        <dbReference type="ChEBI" id="CHEBI:29105"/>
    </ligand>
</feature>
<dbReference type="EMBL" id="KF900535">
    <property type="protein sequence ID" value="AIE98419.1"/>
    <property type="molecule type" value="Genomic_DNA"/>
</dbReference>
<reference evidence="6" key="1">
    <citation type="journal article" date="2014" name="Genome Biol. Evol.">
        <title>Pangenome evidence for extensive interdomain horizontal transfer affecting lineage core and shell genes in uncultured planktonic thaumarchaeota and euryarchaeota.</title>
        <authorList>
            <person name="Deschamps P."/>
            <person name="Zivanovic Y."/>
            <person name="Moreira D."/>
            <person name="Rodriguez-Valera F."/>
            <person name="Lopez-Garcia P."/>
        </authorList>
    </citation>
    <scope>NUCLEOTIDE SEQUENCE</scope>
</reference>
<evidence type="ECO:0000259" key="5">
    <source>
        <dbReference type="Pfam" id="PF01227"/>
    </source>
</evidence>
<evidence type="ECO:0000256" key="4">
    <source>
        <dbReference type="HAMAP-Rule" id="MF_00223"/>
    </source>
</evidence>
<evidence type="ECO:0000256" key="1">
    <source>
        <dbReference type="ARBA" id="ARBA00001052"/>
    </source>
</evidence>
<dbReference type="InterPro" id="IPR018234">
    <property type="entry name" value="GTP_CycHdrlase_I_CS"/>
</dbReference>
<dbReference type="NCBIfam" id="NF006826">
    <property type="entry name" value="PRK09347.1-3"/>
    <property type="match status" value="1"/>
</dbReference>
<comment type="similarity">
    <text evidence="4">Belongs to the GTP cyclohydrolase I family.</text>
</comment>
<dbReference type="GO" id="GO:0006730">
    <property type="term" value="P:one-carbon metabolic process"/>
    <property type="evidence" value="ECO:0007669"/>
    <property type="project" value="UniProtKB-UniRule"/>
</dbReference>
<dbReference type="NCBIfam" id="NF006825">
    <property type="entry name" value="PRK09347.1-2"/>
    <property type="match status" value="1"/>
</dbReference>
<keyword evidence="4" id="KW-0547">Nucleotide-binding</keyword>
<keyword evidence="4" id="KW-0479">Metal-binding</keyword>
<dbReference type="AlphaFoldDB" id="A0A075G4S7"/>
<dbReference type="PROSITE" id="PS00860">
    <property type="entry name" value="GTP_CYCLOHYDROL_1_2"/>
    <property type="match status" value="1"/>
</dbReference>
<dbReference type="InterPro" id="IPR020602">
    <property type="entry name" value="GTP_CycHdrlase_I_dom"/>
</dbReference>
<dbReference type="HAMAP" id="MF_00223">
    <property type="entry name" value="FolE"/>
    <property type="match status" value="1"/>
</dbReference>
<sequence>MPCGINSATFQICIIMDEERIKKLVRELLIEIGEDPTREGLTKTPERIASAYKEIFGGYDSNSELSVQFSEDSEVVVVRDIQFYSMCEHHMLPFFGRIQLAYSPNGRVFGISKLVRLVEKYSRRLQIQERMTKNIADELYSHGVKGVAVITEAEHLCMKMRGVRNDAFVTSAAFRGIFEKKEDKESIIQIIKNPSPSSFTQNS</sequence>
<dbReference type="Gene3D" id="1.10.286.10">
    <property type="match status" value="1"/>
</dbReference>
<dbReference type="GO" id="GO:0005525">
    <property type="term" value="F:GTP binding"/>
    <property type="evidence" value="ECO:0007669"/>
    <property type="project" value="UniProtKB-KW"/>
</dbReference>
<comment type="subunit">
    <text evidence="4">Homopolymer.</text>
</comment>
<dbReference type="PANTHER" id="PTHR11109:SF7">
    <property type="entry name" value="GTP CYCLOHYDROLASE 1"/>
    <property type="match status" value="1"/>
</dbReference>
<accession>A0A075G4S7</accession>
<feature type="binding site" evidence="4">
    <location>
        <position position="90"/>
    </location>
    <ligand>
        <name>Zn(2+)</name>
        <dbReference type="ChEBI" id="CHEBI:29105"/>
    </ligand>
</feature>
<name>A0A075G4S7_9ARCH</name>
<feature type="domain" description="GTP cyclohydrolase I" evidence="5">
    <location>
        <begin position="21"/>
        <end position="188"/>
    </location>
</feature>
<gene>
    <name evidence="4 6" type="primary">folE</name>
</gene>
<dbReference type="InterPro" id="IPR001474">
    <property type="entry name" value="GTP_CycHdrlase_I"/>
</dbReference>
<evidence type="ECO:0000313" key="6">
    <source>
        <dbReference type="EMBL" id="AIE98419.1"/>
    </source>
</evidence>
<keyword evidence="4" id="KW-0862">Zinc</keyword>
<dbReference type="Gene3D" id="3.30.1130.10">
    <property type="match status" value="1"/>
</dbReference>
<dbReference type="PANTHER" id="PTHR11109">
    <property type="entry name" value="GTP CYCLOHYDROLASE I"/>
    <property type="match status" value="1"/>
</dbReference>
<evidence type="ECO:0000256" key="2">
    <source>
        <dbReference type="ARBA" id="ARBA00005080"/>
    </source>
</evidence>
<dbReference type="NCBIfam" id="TIGR00063">
    <property type="entry name" value="folE"/>
    <property type="match status" value="1"/>
</dbReference>
<dbReference type="EC" id="3.5.4.16" evidence="4"/>
<keyword evidence="3 4" id="KW-0378">Hydrolase</keyword>
<comment type="catalytic activity">
    <reaction evidence="1 4">
        <text>GTP + H2O = 7,8-dihydroneopterin 3'-triphosphate + formate + H(+)</text>
        <dbReference type="Rhea" id="RHEA:17473"/>
        <dbReference type="ChEBI" id="CHEBI:15377"/>
        <dbReference type="ChEBI" id="CHEBI:15378"/>
        <dbReference type="ChEBI" id="CHEBI:15740"/>
        <dbReference type="ChEBI" id="CHEBI:37565"/>
        <dbReference type="ChEBI" id="CHEBI:58462"/>
        <dbReference type="EC" id="3.5.4.16"/>
    </reaction>
</comment>
<dbReference type="GO" id="GO:0046654">
    <property type="term" value="P:tetrahydrofolate biosynthetic process"/>
    <property type="evidence" value="ECO:0007669"/>
    <property type="project" value="UniProtKB-UniRule"/>
</dbReference>
<dbReference type="SUPFAM" id="SSF55620">
    <property type="entry name" value="Tetrahydrobiopterin biosynthesis enzymes-like"/>
    <property type="match status" value="1"/>
</dbReference>
<organism evidence="6">
    <name type="scientific">uncultured marine thaumarchaeote KM3_05_H01</name>
    <dbReference type="NCBI Taxonomy" id="1455971"/>
    <lineage>
        <taxon>Archaea</taxon>
        <taxon>Nitrososphaerota</taxon>
        <taxon>environmental samples</taxon>
    </lineage>
</organism>
<dbReference type="PROSITE" id="PS00859">
    <property type="entry name" value="GTP_CYCLOHYDROL_1_1"/>
    <property type="match status" value="1"/>
</dbReference>
<dbReference type="GO" id="GO:0005737">
    <property type="term" value="C:cytoplasm"/>
    <property type="evidence" value="ECO:0007669"/>
    <property type="project" value="TreeGrafter"/>
</dbReference>
<proteinExistence type="inferred from homology"/>
<feature type="binding site" evidence="4">
    <location>
        <position position="87"/>
    </location>
    <ligand>
        <name>Zn(2+)</name>
        <dbReference type="ChEBI" id="CHEBI:29105"/>
    </ligand>
</feature>
<evidence type="ECO:0000256" key="3">
    <source>
        <dbReference type="ARBA" id="ARBA00022801"/>
    </source>
</evidence>
<dbReference type="GO" id="GO:0003934">
    <property type="term" value="F:GTP cyclohydrolase I activity"/>
    <property type="evidence" value="ECO:0007669"/>
    <property type="project" value="UniProtKB-UniRule"/>
</dbReference>